<feature type="signal peptide" evidence="2">
    <location>
        <begin position="1"/>
        <end position="21"/>
    </location>
</feature>
<keyword evidence="2" id="KW-0732">Signal</keyword>
<evidence type="ECO:0000256" key="1">
    <source>
        <dbReference type="SAM" id="MobiDB-lite"/>
    </source>
</evidence>
<evidence type="ECO:0000313" key="4">
    <source>
        <dbReference type="Proteomes" id="UP001150925"/>
    </source>
</evidence>
<keyword evidence="4" id="KW-1185">Reference proteome</keyword>
<reference evidence="3" key="1">
    <citation type="submission" date="2022-07" db="EMBL/GenBank/DDBJ databases">
        <title>Phylogenomic reconstructions and comparative analyses of Kickxellomycotina fungi.</title>
        <authorList>
            <person name="Reynolds N.K."/>
            <person name="Stajich J.E."/>
            <person name="Barry K."/>
            <person name="Grigoriev I.V."/>
            <person name="Crous P."/>
            <person name="Smith M.E."/>
        </authorList>
    </citation>
    <scope>NUCLEOTIDE SEQUENCE</scope>
    <source>
        <strain evidence="3">RSA 1196</strain>
    </source>
</reference>
<feature type="region of interest" description="Disordered" evidence="1">
    <location>
        <begin position="32"/>
        <end position="85"/>
    </location>
</feature>
<proteinExistence type="predicted"/>
<organism evidence="3 4">
    <name type="scientific">Dispira parvispora</name>
    <dbReference type="NCBI Taxonomy" id="1520584"/>
    <lineage>
        <taxon>Eukaryota</taxon>
        <taxon>Fungi</taxon>
        <taxon>Fungi incertae sedis</taxon>
        <taxon>Zoopagomycota</taxon>
        <taxon>Kickxellomycotina</taxon>
        <taxon>Dimargaritomycetes</taxon>
        <taxon>Dimargaritales</taxon>
        <taxon>Dimargaritaceae</taxon>
        <taxon>Dispira</taxon>
    </lineage>
</organism>
<protein>
    <submittedName>
        <fullName evidence="3">Uncharacterized protein</fullName>
    </submittedName>
</protein>
<dbReference type="Proteomes" id="UP001150925">
    <property type="component" value="Unassembled WGS sequence"/>
</dbReference>
<sequence>MRSLTYLLAFVVALTVGVVSAAPEYSGDLQARGNKYQLVRRSPQSEPNKEKKGEEDDNDYGEVGTDDETLVDDDETLVGDDETFV</sequence>
<name>A0A9W8E777_9FUNG</name>
<accession>A0A9W8E777</accession>
<dbReference type="EMBL" id="JANBPY010000500">
    <property type="protein sequence ID" value="KAJ1966559.1"/>
    <property type="molecule type" value="Genomic_DNA"/>
</dbReference>
<evidence type="ECO:0000313" key="3">
    <source>
        <dbReference type="EMBL" id="KAJ1966559.1"/>
    </source>
</evidence>
<comment type="caution">
    <text evidence="3">The sequence shown here is derived from an EMBL/GenBank/DDBJ whole genome shotgun (WGS) entry which is preliminary data.</text>
</comment>
<dbReference type="AlphaFoldDB" id="A0A9W8E777"/>
<feature type="compositionally biased region" description="Acidic residues" evidence="1">
    <location>
        <begin position="55"/>
        <end position="85"/>
    </location>
</feature>
<evidence type="ECO:0000256" key="2">
    <source>
        <dbReference type="SAM" id="SignalP"/>
    </source>
</evidence>
<feature type="chain" id="PRO_5040829051" evidence="2">
    <location>
        <begin position="22"/>
        <end position="85"/>
    </location>
</feature>
<gene>
    <name evidence="3" type="ORF">IWQ62_002393</name>
</gene>